<protein>
    <recommendedName>
        <fullName evidence="3">3,4-dihydroxy-2-butanone-4-phosphate synthase</fullName>
        <ecNumber evidence="3">4.1.99.12</ecNumber>
    </recommendedName>
</protein>
<dbReference type="PANTHER" id="PTHR21327">
    <property type="entry name" value="GTP CYCLOHYDROLASE II-RELATED"/>
    <property type="match status" value="1"/>
</dbReference>
<accession>A0A1B1K8I2</accession>
<evidence type="ECO:0000256" key="4">
    <source>
        <dbReference type="ARBA" id="ARBA00022619"/>
    </source>
</evidence>
<reference evidence="6 7" key="1">
    <citation type="submission" date="2014-07" db="EMBL/GenBank/DDBJ databases">
        <authorList>
            <person name="Zhang J.E."/>
            <person name="Yang H."/>
            <person name="Guo J."/>
            <person name="Deng Z."/>
            <person name="Luo H."/>
            <person name="Luo M."/>
            <person name="Zhao B."/>
        </authorList>
    </citation>
    <scope>NUCLEOTIDE SEQUENCE [LARGE SCALE GENOMIC DNA]</scope>
    <source>
        <strain evidence="6 7">1CP</strain>
    </source>
</reference>
<dbReference type="EC" id="4.1.99.12" evidence="3"/>
<dbReference type="Pfam" id="PF00926">
    <property type="entry name" value="DHBP_synthase"/>
    <property type="match status" value="1"/>
</dbReference>
<dbReference type="GO" id="GO:0008686">
    <property type="term" value="F:3,4-dihydroxy-2-butanone-4-phosphate synthase activity"/>
    <property type="evidence" value="ECO:0007669"/>
    <property type="project" value="UniProtKB-EC"/>
</dbReference>
<dbReference type="Gene3D" id="3.40.50.10990">
    <property type="entry name" value="GTP cyclohydrolase II"/>
    <property type="match status" value="1"/>
</dbReference>
<dbReference type="Gene3D" id="3.90.870.10">
    <property type="entry name" value="DHBP synthase"/>
    <property type="match status" value="1"/>
</dbReference>
<dbReference type="PATRIC" id="fig|37919.13.peg.4409"/>
<name>A0A1B1K8I2_RHOOP</name>
<dbReference type="InterPro" id="IPR017945">
    <property type="entry name" value="DHBP_synth_RibB-like_a/b_dom"/>
</dbReference>
<evidence type="ECO:0000256" key="2">
    <source>
        <dbReference type="ARBA" id="ARBA00004904"/>
    </source>
</evidence>
<dbReference type="GO" id="GO:0046872">
    <property type="term" value="F:metal ion binding"/>
    <property type="evidence" value="ECO:0007669"/>
    <property type="project" value="UniProtKB-KW"/>
</dbReference>
<evidence type="ECO:0000256" key="5">
    <source>
        <dbReference type="ARBA" id="ARBA00022723"/>
    </source>
</evidence>
<dbReference type="GO" id="GO:0005829">
    <property type="term" value="C:cytosol"/>
    <property type="evidence" value="ECO:0007669"/>
    <property type="project" value="TreeGrafter"/>
</dbReference>
<dbReference type="GO" id="GO:0003935">
    <property type="term" value="F:GTP cyclohydrolase II activity"/>
    <property type="evidence" value="ECO:0007669"/>
    <property type="project" value="TreeGrafter"/>
</dbReference>
<dbReference type="PANTHER" id="PTHR21327:SF18">
    <property type="entry name" value="3,4-DIHYDROXY-2-BUTANONE 4-PHOSPHATE SYNTHASE"/>
    <property type="match status" value="1"/>
</dbReference>
<dbReference type="Proteomes" id="UP000186108">
    <property type="component" value="Chromosome"/>
</dbReference>
<dbReference type="RefSeq" id="WP_065491482.1">
    <property type="nucleotide sequence ID" value="NZ_CP009111.1"/>
</dbReference>
<dbReference type="SUPFAM" id="SSF142695">
    <property type="entry name" value="RibA-like"/>
    <property type="match status" value="1"/>
</dbReference>
<dbReference type="AlphaFoldDB" id="A0A1B1K8I2"/>
<evidence type="ECO:0000313" key="6">
    <source>
        <dbReference type="EMBL" id="ANS28868.1"/>
    </source>
</evidence>
<evidence type="ECO:0000256" key="1">
    <source>
        <dbReference type="ARBA" id="ARBA00002284"/>
    </source>
</evidence>
<dbReference type="EMBL" id="CP009111">
    <property type="protein sequence ID" value="ANS28868.1"/>
    <property type="molecule type" value="Genomic_DNA"/>
</dbReference>
<proteinExistence type="predicted"/>
<dbReference type="InterPro" id="IPR036144">
    <property type="entry name" value="RibA-like_sf"/>
</dbReference>
<comment type="pathway">
    <text evidence="2">Cofactor biosynthesis; riboflavin biosynthesis; 2-hydroxy-3-oxobutyl phosphate from D-ribulose 5-phosphate: step 1/1.</text>
</comment>
<gene>
    <name evidence="6" type="ORF">R1CP_20950</name>
</gene>
<dbReference type="UniPathway" id="UPA00275">
    <property type="reaction ID" value="UER00399"/>
</dbReference>
<keyword evidence="5" id="KW-0479">Metal-binding</keyword>
<dbReference type="SUPFAM" id="SSF55821">
    <property type="entry name" value="YrdC/RibB"/>
    <property type="match status" value="1"/>
</dbReference>
<evidence type="ECO:0000313" key="7">
    <source>
        <dbReference type="Proteomes" id="UP000186108"/>
    </source>
</evidence>
<comment type="function">
    <text evidence="1">Catalyzes the conversion of D-ribulose 5-phosphate to formate and 3,4-dihydroxy-2-butanone 4-phosphate.</text>
</comment>
<keyword evidence="4" id="KW-0686">Riboflavin biosynthesis</keyword>
<sequence>MTDVCDLKKRIQSATNALTTGAPVLIVSGADDQEVADVLIPAALASPRWTAWAVRYTSGLLCAAMRSTRADELELPAMVRGNGSSATTPAFGIGVDAAAGVGTGISATDRSRTARVLASPQTRPVDLTRPGHILPLRTAPRGVIEHRTSAEAAVDLCEIAGLPPVALTATLLSDDGTLLQGTELAAFARVQRVPVVQLQDVVHYRLHHGDGHVGRVRQTATRIVDVPDRSMRVVDFDDELTGAHHTAFIGSTTPAAAPTVYIVFECSHRDPLVSDCECRHEFETRRAHIATEGGIIVYLRSNPRPANQYTVQGHELAQGSITSILTHLGFTTVMVSGWPGGQDPTSACALDQTPTVRNRAYKAAASL</sequence>
<organism evidence="6 7">
    <name type="scientific">Rhodococcus opacus</name>
    <name type="common">Nocardia opaca</name>
    <dbReference type="NCBI Taxonomy" id="37919"/>
    <lineage>
        <taxon>Bacteria</taxon>
        <taxon>Bacillati</taxon>
        <taxon>Actinomycetota</taxon>
        <taxon>Actinomycetes</taxon>
        <taxon>Mycobacteriales</taxon>
        <taxon>Nocardiaceae</taxon>
        <taxon>Rhodococcus</taxon>
    </lineage>
</organism>
<dbReference type="InterPro" id="IPR000422">
    <property type="entry name" value="DHBP_synthase_RibB"/>
</dbReference>
<evidence type="ECO:0000256" key="3">
    <source>
        <dbReference type="ARBA" id="ARBA00012153"/>
    </source>
</evidence>
<dbReference type="GO" id="GO:0009231">
    <property type="term" value="P:riboflavin biosynthetic process"/>
    <property type="evidence" value="ECO:0007669"/>
    <property type="project" value="UniProtKB-UniPathway"/>
</dbReference>